<protein>
    <submittedName>
        <fullName evidence="1">Uncharacterized protein</fullName>
    </submittedName>
</protein>
<organism evidence="1">
    <name type="scientific">Shewanella frigidimarina</name>
    <dbReference type="NCBI Taxonomy" id="56812"/>
    <lineage>
        <taxon>Bacteria</taxon>
        <taxon>Pseudomonadati</taxon>
        <taxon>Pseudomonadota</taxon>
        <taxon>Gammaproteobacteria</taxon>
        <taxon>Alteromonadales</taxon>
        <taxon>Shewanellaceae</taxon>
        <taxon>Shewanella</taxon>
    </lineage>
</organism>
<dbReference type="InterPro" id="IPR045508">
    <property type="entry name" value="DUF6482"/>
</dbReference>
<dbReference type="Proteomes" id="UP000055702">
    <property type="component" value="Unassembled WGS sequence"/>
</dbReference>
<comment type="caution">
    <text evidence="1">The sequence shown here is derived from an EMBL/GenBank/DDBJ whole genome shotgun (WGS) entry which is preliminary data.</text>
</comment>
<name>A0A106C259_SHEFR</name>
<dbReference type="EMBL" id="LRDC01000009">
    <property type="protein sequence ID" value="KVX02856.1"/>
    <property type="molecule type" value="Genomic_DNA"/>
</dbReference>
<dbReference type="OMA" id="SASHYHY"/>
<proteinExistence type="predicted"/>
<gene>
    <name evidence="1" type="ORF">AWJ07_12315</name>
</gene>
<sequence>MEVTMQLSEIKLAISQQTKHPTIISYADSNHYLLGVEDLRGNFYSVRNKAGKQLSLHSIKQAEVLLKQQGIHYAMIEIQTAYDEMIGNSSASHYHYRVEF</sequence>
<reference evidence="1 2" key="1">
    <citation type="submission" date="2016-01" db="EMBL/GenBank/DDBJ databases">
        <title>Draft genome of the antarctic isolate Shewanella frigidimarina Ag06-30.</title>
        <authorList>
            <person name="Parmeciano Di Noto G."/>
            <person name="Vazquez S."/>
            <person name="Mac Cormack W."/>
            <person name="Iriarte A."/>
            <person name="Quiroga C."/>
        </authorList>
    </citation>
    <scope>NUCLEOTIDE SEQUENCE [LARGE SCALE GENOMIC DNA]</scope>
    <source>
        <strain evidence="1 2">Ag06-30</strain>
    </source>
</reference>
<evidence type="ECO:0000313" key="1">
    <source>
        <dbReference type="EMBL" id="KVX02856.1"/>
    </source>
</evidence>
<accession>A0A106C259</accession>
<dbReference type="Pfam" id="PF20090">
    <property type="entry name" value="DUF6482"/>
    <property type="match status" value="1"/>
</dbReference>
<evidence type="ECO:0000313" key="2">
    <source>
        <dbReference type="Proteomes" id="UP000055702"/>
    </source>
</evidence>
<dbReference type="AlphaFoldDB" id="A0A106C259"/>